<gene>
    <name evidence="20" type="ORF">OKIT_1468</name>
</gene>
<evidence type="ECO:0000256" key="2">
    <source>
        <dbReference type="ARBA" id="ARBA00004651"/>
    </source>
</evidence>
<feature type="transmembrane region" description="Helical" evidence="19">
    <location>
        <begin position="133"/>
        <end position="154"/>
    </location>
</feature>
<evidence type="ECO:0000256" key="3">
    <source>
        <dbReference type="ARBA" id="ARBA00005119"/>
    </source>
</evidence>
<sequence length="266" mass="29069">MRTRIITAIVALAIFVPFVIKGGIPLTILISLLGVIAVGELLFMKKRLLVSFEALVSFVAVVVTILPNSFWRLLPAPAFLNPRTLIYLFIFLLLLTTVLSNNKLSFDDAGALSLGVLYIGFGFHFFLQARAENWMAFVFGLIIVWLTDSFAYIIGRKLGKHKLIPKISPNKTWEGSIGGTAVATIVAIIFAESTHFATHFSLFEIVLATLVLSIAGQFGDLIESALKRYFGVKDSGTLLPGHGGILDRFDSMLIVMPIIVLIGLTA</sequence>
<organism evidence="20 21">
    <name type="scientific">Oenococcus kitaharae DSM 17330</name>
    <dbReference type="NCBI Taxonomy" id="1045004"/>
    <lineage>
        <taxon>Bacteria</taxon>
        <taxon>Bacillati</taxon>
        <taxon>Bacillota</taxon>
        <taxon>Bacilli</taxon>
        <taxon>Lactobacillales</taxon>
        <taxon>Lactobacillaceae</taxon>
        <taxon>Oenococcus</taxon>
    </lineage>
</organism>
<dbReference type="PATRIC" id="fig|1045004.4.peg.1443"/>
<comment type="catalytic activity">
    <reaction evidence="1 18">
        <text>a 1,2-diacyl-sn-glycero-3-phosphate + CTP + H(+) = a CDP-1,2-diacyl-sn-glycerol + diphosphate</text>
        <dbReference type="Rhea" id="RHEA:16229"/>
        <dbReference type="ChEBI" id="CHEBI:15378"/>
        <dbReference type="ChEBI" id="CHEBI:33019"/>
        <dbReference type="ChEBI" id="CHEBI:37563"/>
        <dbReference type="ChEBI" id="CHEBI:58332"/>
        <dbReference type="ChEBI" id="CHEBI:58608"/>
        <dbReference type="EC" id="2.7.7.41"/>
    </reaction>
</comment>
<dbReference type="HOGENOM" id="CLU_037294_2_2_9"/>
<evidence type="ECO:0000256" key="11">
    <source>
        <dbReference type="ARBA" id="ARBA00022692"/>
    </source>
</evidence>
<evidence type="ECO:0000256" key="19">
    <source>
        <dbReference type="SAM" id="Phobius"/>
    </source>
</evidence>
<evidence type="ECO:0000256" key="15">
    <source>
        <dbReference type="ARBA" id="ARBA00023136"/>
    </source>
</evidence>
<dbReference type="AlphaFoldDB" id="G9WH62"/>
<dbReference type="EC" id="2.7.7.41" evidence="6 18"/>
<dbReference type="eggNOG" id="COG4589">
    <property type="taxonomic scope" value="Bacteria"/>
</dbReference>
<dbReference type="GO" id="GO:0004605">
    <property type="term" value="F:phosphatidate cytidylyltransferase activity"/>
    <property type="evidence" value="ECO:0007669"/>
    <property type="project" value="UniProtKB-EC"/>
</dbReference>
<evidence type="ECO:0000256" key="8">
    <source>
        <dbReference type="ARBA" id="ARBA00022475"/>
    </source>
</evidence>
<keyword evidence="15 19" id="KW-0472">Membrane</keyword>
<feature type="transmembrane region" description="Helical" evidence="19">
    <location>
        <begin position="197"/>
        <end position="218"/>
    </location>
</feature>
<keyword evidence="16" id="KW-0594">Phospholipid biosynthesis</keyword>
<dbReference type="Proteomes" id="UP000004959">
    <property type="component" value="Chromosome"/>
</dbReference>
<evidence type="ECO:0000256" key="14">
    <source>
        <dbReference type="ARBA" id="ARBA00023098"/>
    </source>
</evidence>
<dbReference type="PROSITE" id="PS01315">
    <property type="entry name" value="CDS"/>
    <property type="match status" value="1"/>
</dbReference>
<dbReference type="RefSeq" id="WP_007746536.1">
    <property type="nucleotide sequence ID" value="NZ_CM001398.1"/>
</dbReference>
<evidence type="ECO:0000256" key="10">
    <source>
        <dbReference type="ARBA" id="ARBA00022679"/>
    </source>
</evidence>
<evidence type="ECO:0000313" key="20">
    <source>
        <dbReference type="EMBL" id="EHN59551.1"/>
    </source>
</evidence>
<dbReference type="PANTHER" id="PTHR46382">
    <property type="entry name" value="PHOSPHATIDATE CYTIDYLYLTRANSFERASE"/>
    <property type="match status" value="1"/>
</dbReference>
<evidence type="ECO:0000256" key="17">
    <source>
        <dbReference type="ARBA" id="ARBA00023264"/>
    </source>
</evidence>
<feature type="transmembrane region" description="Helical" evidence="19">
    <location>
        <begin position="55"/>
        <end position="73"/>
    </location>
</feature>
<keyword evidence="12 18" id="KW-0548">Nucleotidyltransferase</keyword>
<keyword evidence="10 18" id="KW-0808">Transferase</keyword>
<keyword evidence="21" id="KW-1185">Reference proteome</keyword>
<dbReference type="EMBL" id="AFVZ01000001">
    <property type="protein sequence ID" value="EHN59551.1"/>
    <property type="molecule type" value="Genomic_DNA"/>
</dbReference>
<dbReference type="GO" id="GO:0005886">
    <property type="term" value="C:plasma membrane"/>
    <property type="evidence" value="ECO:0007669"/>
    <property type="project" value="UniProtKB-SubCell"/>
</dbReference>
<comment type="pathway">
    <text evidence="3 18">Phospholipid metabolism; CDP-diacylglycerol biosynthesis; CDP-diacylglycerol from sn-glycerol 3-phosphate: step 3/3.</text>
</comment>
<feature type="transmembrane region" description="Helical" evidence="19">
    <location>
        <begin position="175"/>
        <end position="191"/>
    </location>
</feature>
<keyword evidence="8" id="KW-1003">Cell membrane</keyword>
<dbReference type="Pfam" id="PF01148">
    <property type="entry name" value="CTP_transf_1"/>
    <property type="match status" value="1"/>
</dbReference>
<dbReference type="UniPathway" id="UPA00557">
    <property type="reaction ID" value="UER00614"/>
</dbReference>
<accession>G9WH62</accession>
<comment type="similarity">
    <text evidence="5 18">Belongs to the CDS family.</text>
</comment>
<keyword evidence="11 18" id="KW-0812">Transmembrane</keyword>
<name>G9WH62_9LACO</name>
<evidence type="ECO:0000256" key="13">
    <source>
        <dbReference type="ARBA" id="ARBA00022989"/>
    </source>
</evidence>
<keyword evidence="9" id="KW-0444">Lipid biosynthesis</keyword>
<feature type="transmembrane region" description="Helical" evidence="19">
    <location>
        <begin position="85"/>
        <end position="102"/>
    </location>
</feature>
<comment type="subcellular location">
    <subcellularLocation>
        <location evidence="2">Cell membrane</location>
        <topology evidence="2">Multi-pass membrane protein</topology>
    </subcellularLocation>
</comment>
<protein>
    <recommendedName>
        <fullName evidence="7 18">Phosphatidate cytidylyltransferase</fullName>
        <ecNumber evidence="6 18">2.7.7.41</ecNumber>
    </recommendedName>
</protein>
<evidence type="ECO:0000256" key="5">
    <source>
        <dbReference type="ARBA" id="ARBA00010185"/>
    </source>
</evidence>
<dbReference type="STRING" id="336988.NT96_00990"/>
<keyword evidence="13 19" id="KW-1133">Transmembrane helix</keyword>
<evidence type="ECO:0000256" key="9">
    <source>
        <dbReference type="ARBA" id="ARBA00022516"/>
    </source>
</evidence>
<dbReference type="PANTHER" id="PTHR46382:SF1">
    <property type="entry name" value="PHOSPHATIDATE CYTIDYLYLTRANSFERASE"/>
    <property type="match status" value="1"/>
</dbReference>
<evidence type="ECO:0000256" key="1">
    <source>
        <dbReference type="ARBA" id="ARBA00001698"/>
    </source>
</evidence>
<evidence type="ECO:0000256" key="18">
    <source>
        <dbReference type="RuleBase" id="RU003938"/>
    </source>
</evidence>
<evidence type="ECO:0000256" key="6">
    <source>
        <dbReference type="ARBA" id="ARBA00012487"/>
    </source>
</evidence>
<evidence type="ECO:0000313" key="21">
    <source>
        <dbReference type="Proteomes" id="UP000004959"/>
    </source>
</evidence>
<proteinExistence type="inferred from homology"/>
<dbReference type="GO" id="GO:0016024">
    <property type="term" value="P:CDP-diacylglycerol biosynthetic process"/>
    <property type="evidence" value="ECO:0007669"/>
    <property type="project" value="UniProtKB-UniPathway"/>
</dbReference>
<keyword evidence="14" id="KW-0443">Lipid metabolism</keyword>
<evidence type="ECO:0000256" key="12">
    <source>
        <dbReference type="ARBA" id="ARBA00022695"/>
    </source>
</evidence>
<evidence type="ECO:0000256" key="7">
    <source>
        <dbReference type="ARBA" id="ARBA00019373"/>
    </source>
</evidence>
<evidence type="ECO:0000256" key="4">
    <source>
        <dbReference type="ARBA" id="ARBA00005189"/>
    </source>
</evidence>
<comment type="caution">
    <text evidence="20">The sequence shown here is derived from an EMBL/GenBank/DDBJ whole genome shotgun (WGS) entry which is preliminary data.</text>
</comment>
<comment type="pathway">
    <text evidence="4">Lipid metabolism.</text>
</comment>
<dbReference type="OrthoDB" id="9799199at2"/>
<evidence type="ECO:0000256" key="16">
    <source>
        <dbReference type="ARBA" id="ARBA00023209"/>
    </source>
</evidence>
<keyword evidence="17" id="KW-1208">Phospholipid metabolism</keyword>
<dbReference type="InterPro" id="IPR000374">
    <property type="entry name" value="PC_trans"/>
</dbReference>
<feature type="transmembrane region" description="Helical" evidence="19">
    <location>
        <begin position="109"/>
        <end position="127"/>
    </location>
</feature>
<reference evidence="20 21" key="1">
    <citation type="journal article" date="2012" name="PLoS ONE">
        <title>Functional divergence in the genus oenococcus as predicted by genome sequencing of the newly-described species, Oenococcus kitaharae.</title>
        <authorList>
            <person name="Borneman A.R."/>
            <person name="McCarthy J.M."/>
            <person name="Chambers P.J."/>
            <person name="Bartowsky E.J."/>
        </authorList>
    </citation>
    <scope>NUCLEOTIDE SEQUENCE [LARGE SCALE GENOMIC DNA]</scope>
    <source>
        <strain evidence="21">DSM17330</strain>
    </source>
</reference>